<evidence type="ECO:0000313" key="12">
    <source>
        <dbReference type="EMBL" id="MDQ0340303.1"/>
    </source>
</evidence>
<proteinExistence type="inferred from homology"/>
<keyword evidence="6" id="KW-0413">Isomerase</keyword>
<dbReference type="PROSITE" id="PS51194">
    <property type="entry name" value="HELICASE_CTER"/>
    <property type="match status" value="1"/>
</dbReference>
<protein>
    <recommendedName>
        <fullName evidence="8">DNA 3'-5' helicase</fullName>
        <ecNumber evidence="8">5.6.2.4</ecNumber>
    </recommendedName>
</protein>
<keyword evidence="5" id="KW-0067">ATP-binding</keyword>
<evidence type="ECO:0000256" key="3">
    <source>
        <dbReference type="ARBA" id="ARBA00022801"/>
    </source>
</evidence>
<keyword evidence="13" id="KW-1185">Reference proteome</keyword>
<comment type="catalytic activity">
    <reaction evidence="9">
        <text>ATP + H2O = ADP + phosphate + H(+)</text>
        <dbReference type="Rhea" id="RHEA:13065"/>
        <dbReference type="ChEBI" id="CHEBI:15377"/>
        <dbReference type="ChEBI" id="CHEBI:15378"/>
        <dbReference type="ChEBI" id="CHEBI:30616"/>
        <dbReference type="ChEBI" id="CHEBI:43474"/>
        <dbReference type="ChEBI" id="CHEBI:456216"/>
        <dbReference type="EC" id="5.6.2.4"/>
    </reaction>
</comment>
<evidence type="ECO:0000256" key="6">
    <source>
        <dbReference type="ARBA" id="ARBA00023235"/>
    </source>
</evidence>
<keyword evidence="3 12" id="KW-0378">Hydrolase</keyword>
<feature type="domain" description="Helicase ATP-binding" evidence="10">
    <location>
        <begin position="213"/>
        <end position="369"/>
    </location>
</feature>
<dbReference type="InterPro" id="IPR014001">
    <property type="entry name" value="Helicase_ATP-bd"/>
</dbReference>
<dbReference type="InterPro" id="IPR001650">
    <property type="entry name" value="Helicase_C-like"/>
</dbReference>
<evidence type="ECO:0000256" key="7">
    <source>
        <dbReference type="ARBA" id="ARBA00034617"/>
    </source>
</evidence>
<comment type="catalytic activity">
    <reaction evidence="7">
        <text>Couples ATP hydrolysis with the unwinding of duplex DNA by translocating in the 3'-5' direction.</text>
        <dbReference type="EC" id="5.6.2.4"/>
    </reaction>
</comment>
<evidence type="ECO:0000259" key="11">
    <source>
        <dbReference type="PROSITE" id="PS51194"/>
    </source>
</evidence>
<evidence type="ECO:0000256" key="1">
    <source>
        <dbReference type="ARBA" id="ARBA00006637"/>
    </source>
</evidence>
<dbReference type="PANTHER" id="PTHR11274:SF0">
    <property type="entry name" value="GENERAL TRANSCRIPTION AND DNA REPAIR FACTOR IIH HELICASE SUBUNIT XPB"/>
    <property type="match status" value="1"/>
</dbReference>
<sequence length="573" mass="65654">MKTMNYLADRPLVIQPDRTIYVEVNHPQFEEVRQKLHLFSELIKSPDYIHTYRITSLSLWHAAAQGQRAEAIIAFLQDYAKFPLTTDLKQSIREDMAKYGRLILVSHAGHLYLMADKVEELLAVVDYPSLSSCFLGEPRPVVWSNERKWGVVARPDKRGELKQQCIRLGHPVKDEAGYDDGEPLPCSFVSCLPDGTPFRLRDYQREAVNAFFGADSAYGGQGVLVLPCGAGKTVIGIAALVRQQCATLIMTNNATSVRQWKREILEKTTLTENEVGEYTSQVKELKPVTVTTYHMLTYRPAQTESFGHLHLFRYRRWGLIIYDEVHLLPAPVFRVTAELQSTRRLGLTATLVREDGREEDVFSLIGPKRYDLPWKYLEQEGHIAQATCTEIRVGLDPFLKEAYHLAPERHKMRIAQENPNKVAVVQEVLDKHRDDQVLIIGQYVRQLEELGTLLNVPVITGKMKQEERDRLYERFRQGEIRVLAVSKVANFAIDLPDATVAIQVSGTYGSRQEEAQRLGRILRPKPGENKAYFYHIVTKDTKDQDYALKRQLFLVEQGYHYEVVDCERKGVRI</sequence>
<dbReference type="Pfam" id="PF04851">
    <property type="entry name" value="ResIII"/>
    <property type="match status" value="1"/>
</dbReference>
<dbReference type="SUPFAM" id="SSF52540">
    <property type="entry name" value="P-loop containing nucleoside triphosphate hydrolases"/>
    <property type="match status" value="1"/>
</dbReference>
<keyword evidence="4" id="KW-0347">Helicase</keyword>
<gene>
    <name evidence="12" type="ORF">J2S00_003112</name>
</gene>
<comment type="caution">
    <text evidence="12">The sequence shown here is derived from an EMBL/GenBank/DDBJ whole genome shotgun (WGS) entry which is preliminary data.</text>
</comment>
<dbReference type="InterPro" id="IPR027417">
    <property type="entry name" value="P-loop_NTPase"/>
</dbReference>
<evidence type="ECO:0000256" key="5">
    <source>
        <dbReference type="ARBA" id="ARBA00022840"/>
    </source>
</evidence>
<feature type="domain" description="Helicase C-terminal" evidence="11">
    <location>
        <begin position="424"/>
        <end position="572"/>
    </location>
</feature>
<dbReference type="PANTHER" id="PTHR11274">
    <property type="entry name" value="RAD25/XP-B DNA REPAIR HELICASE"/>
    <property type="match status" value="1"/>
</dbReference>
<dbReference type="Pfam" id="PF13625">
    <property type="entry name" value="Helicase_C_3"/>
    <property type="match status" value="1"/>
</dbReference>
<dbReference type="NCBIfam" id="NF045503">
    <property type="entry name" value="repair_heli_XPB"/>
    <property type="match status" value="1"/>
</dbReference>
<comment type="similarity">
    <text evidence="1">Belongs to the helicase family. RAD25/XPB subfamily.</text>
</comment>
<dbReference type="GO" id="GO:0016787">
    <property type="term" value="F:hydrolase activity"/>
    <property type="evidence" value="ECO:0007669"/>
    <property type="project" value="UniProtKB-KW"/>
</dbReference>
<evidence type="ECO:0000259" key="10">
    <source>
        <dbReference type="PROSITE" id="PS51192"/>
    </source>
</evidence>
<evidence type="ECO:0000256" key="9">
    <source>
        <dbReference type="ARBA" id="ARBA00048988"/>
    </source>
</evidence>
<organism evidence="12 13">
    <name type="scientific">Caldalkalibacillus uzonensis</name>
    <dbReference type="NCBI Taxonomy" id="353224"/>
    <lineage>
        <taxon>Bacteria</taxon>
        <taxon>Bacillati</taxon>
        <taxon>Bacillota</taxon>
        <taxon>Bacilli</taxon>
        <taxon>Bacillales</taxon>
        <taxon>Bacillaceae</taxon>
        <taxon>Caldalkalibacillus</taxon>
    </lineage>
</organism>
<reference evidence="12 13" key="1">
    <citation type="submission" date="2023-07" db="EMBL/GenBank/DDBJ databases">
        <title>Genomic Encyclopedia of Type Strains, Phase IV (KMG-IV): sequencing the most valuable type-strain genomes for metagenomic binning, comparative biology and taxonomic classification.</title>
        <authorList>
            <person name="Goeker M."/>
        </authorList>
    </citation>
    <scope>NUCLEOTIDE SEQUENCE [LARGE SCALE GENOMIC DNA]</scope>
    <source>
        <strain evidence="12 13">DSM 17740</strain>
    </source>
</reference>
<dbReference type="Pfam" id="PF16203">
    <property type="entry name" value="ERCC3_RAD25_C"/>
    <property type="match status" value="1"/>
</dbReference>
<accession>A0ABU0CV51</accession>
<dbReference type="Proteomes" id="UP001232445">
    <property type="component" value="Unassembled WGS sequence"/>
</dbReference>
<evidence type="ECO:0000256" key="2">
    <source>
        <dbReference type="ARBA" id="ARBA00022741"/>
    </source>
</evidence>
<dbReference type="PROSITE" id="PS51192">
    <property type="entry name" value="HELICASE_ATP_BIND_1"/>
    <property type="match status" value="1"/>
</dbReference>
<dbReference type="InterPro" id="IPR006935">
    <property type="entry name" value="Helicase/UvrB_N"/>
</dbReference>
<dbReference type="EMBL" id="JAUSUQ010000013">
    <property type="protein sequence ID" value="MDQ0340303.1"/>
    <property type="molecule type" value="Genomic_DNA"/>
</dbReference>
<evidence type="ECO:0000256" key="8">
    <source>
        <dbReference type="ARBA" id="ARBA00034808"/>
    </source>
</evidence>
<dbReference type="GO" id="GO:0003678">
    <property type="term" value="F:DNA helicase activity"/>
    <property type="evidence" value="ECO:0007669"/>
    <property type="project" value="UniProtKB-EC"/>
</dbReference>
<evidence type="ECO:0000256" key="4">
    <source>
        <dbReference type="ARBA" id="ARBA00022806"/>
    </source>
</evidence>
<dbReference type="CDD" id="cd18789">
    <property type="entry name" value="SF2_C_XPB"/>
    <property type="match status" value="1"/>
</dbReference>
<dbReference type="EC" id="5.6.2.4" evidence="8"/>
<dbReference type="SMART" id="SM00490">
    <property type="entry name" value="HELICc"/>
    <property type="match status" value="1"/>
</dbReference>
<dbReference type="InterPro" id="IPR032830">
    <property type="entry name" value="XPB/Ssl2_N"/>
</dbReference>
<dbReference type="InterPro" id="IPR032438">
    <property type="entry name" value="ERCC3_RAD25_C"/>
</dbReference>
<dbReference type="SMART" id="SM00487">
    <property type="entry name" value="DEXDc"/>
    <property type="match status" value="1"/>
</dbReference>
<keyword evidence="2" id="KW-0547">Nucleotide-binding</keyword>
<name>A0ABU0CV51_9BACI</name>
<evidence type="ECO:0000313" key="13">
    <source>
        <dbReference type="Proteomes" id="UP001232445"/>
    </source>
</evidence>
<dbReference type="PRINTS" id="PR00851">
    <property type="entry name" value="XRODRMPGMNTB"/>
</dbReference>
<dbReference type="InterPro" id="IPR050615">
    <property type="entry name" value="ATP-dep_DNA_Helicase"/>
</dbReference>
<dbReference type="Gene3D" id="3.40.50.300">
    <property type="entry name" value="P-loop containing nucleotide triphosphate hydrolases"/>
    <property type="match status" value="2"/>
</dbReference>